<gene>
    <name evidence="3" type="ORF">HINF_LOCUS44547</name>
    <name evidence="2" type="ORF">HINF_LOCUS55509</name>
</gene>
<proteinExistence type="predicted"/>
<evidence type="ECO:0000313" key="3">
    <source>
        <dbReference type="EMBL" id="CAL6051803.1"/>
    </source>
</evidence>
<dbReference type="EMBL" id="CATOUU010001030">
    <property type="protein sequence ID" value="CAI9967864.1"/>
    <property type="molecule type" value="Genomic_DNA"/>
</dbReference>
<reference evidence="2" key="1">
    <citation type="submission" date="2023-06" db="EMBL/GenBank/DDBJ databases">
        <authorList>
            <person name="Kurt Z."/>
        </authorList>
    </citation>
    <scope>NUCLEOTIDE SEQUENCE</scope>
</reference>
<accession>A0AA86R8A3</accession>
<keyword evidence="4" id="KW-1185">Reference proteome</keyword>
<name>A0AA86R8A3_9EUKA</name>
<evidence type="ECO:0000313" key="2">
    <source>
        <dbReference type="EMBL" id="CAI9967864.1"/>
    </source>
</evidence>
<reference evidence="3 4" key="2">
    <citation type="submission" date="2024-07" db="EMBL/GenBank/DDBJ databases">
        <authorList>
            <person name="Akdeniz Z."/>
        </authorList>
    </citation>
    <scope>NUCLEOTIDE SEQUENCE [LARGE SCALE GENOMIC DNA]</scope>
</reference>
<dbReference type="AlphaFoldDB" id="A0AA86R8A3"/>
<evidence type="ECO:0000313" key="4">
    <source>
        <dbReference type="Proteomes" id="UP001642409"/>
    </source>
</evidence>
<dbReference type="EMBL" id="CAXDID020000189">
    <property type="protein sequence ID" value="CAL6051803.1"/>
    <property type="molecule type" value="Genomic_DNA"/>
</dbReference>
<dbReference type="Proteomes" id="UP001642409">
    <property type="component" value="Unassembled WGS sequence"/>
</dbReference>
<organism evidence="2">
    <name type="scientific">Hexamita inflata</name>
    <dbReference type="NCBI Taxonomy" id="28002"/>
    <lineage>
        <taxon>Eukaryota</taxon>
        <taxon>Metamonada</taxon>
        <taxon>Diplomonadida</taxon>
        <taxon>Hexamitidae</taxon>
        <taxon>Hexamitinae</taxon>
        <taxon>Hexamita</taxon>
    </lineage>
</organism>
<protein>
    <submittedName>
        <fullName evidence="2">Uncharacterized protein</fullName>
    </submittedName>
</protein>
<sequence length="551" mass="62145">MILIIKFAHSLRCFESNTTVMLDVQTRQAIFKAWPRNDFSRETELCTKLKGDMFKLSILIGTYEYALNSLQYFDASQYVEIRLACTENILGVPGTCATAFKAKSAIYTMEFQEAKQNVTQAVSNLRRLDFDRKACFQNYKVEVGKQIMIAPGIYSDQFKFVATPINCKYPLDLPATISAGNQVDKKAVLSSFVFPNFMNTNNQYNVNTSIVLQKGGLPCVFIPIFARSMCTNMVDTLTKQSLSYLQTNYTAPGLIPNRDGTLTRVENYTTIMESNQVVNVNLTQFDCYNSQSLMIDEKSIHIANNLQSPMVNCSKPIKDLVGDFDTMITRIIFQEYSDFRHGNVYTLDFRTDSQVLNNTNEWFTCDQSQNKSYCLSVLSMPNLSKLYLKAQQIFYKNNNTVLLLALTVNSSFSCFKNAKFSLHNDQICAEFQQTCQIPGVIGPNQFVFSFGNIGKFGNNLLNISTQGTFSETQNKYCANYIFDNDQIKQFSNVDGTQEVTGSLQIGSVQVPIPIINDNSKVQAINGIQWILVATVAVTMLFVGFGLLKQWV</sequence>
<feature type="transmembrane region" description="Helical" evidence="1">
    <location>
        <begin position="526"/>
        <end position="547"/>
    </location>
</feature>
<keyword evidence="1" id="KW-0472">Membrane</keyword>
<evidence type="ECO:0000256" key="1">
    <source>
        <dbReference type="SAM" id="Phobius"/>
    </source>
</evidence>
<comment type="caution">
    <text evidence="2">The sequence shown here is derived from an EMBL/GenBank/DDBJ whole genome shotgun (WGS) entry which is preliminary data.</text>
</comment>
<keyword evidence="1" id="KW-1133">Transmembrane helix</keyword>
<keyword evidence="1" id="KW-0812">Transmembrane</keyword>